<organism evidence="1 2">
    <name type="scientific">Pandoraea norimbergensis</name>
    <dbReference type="NCBI Taxonomy" id="93219"/>
    <lineage>
        <taxon>Bacteria</taxon>
        <taxon>Pseudomonadati</taxon>
        <taxon>Pseudomonadota</taxon>
        <taxon>Betaproteobacteria</taxon>
        <taxon>Burkholderiales</taxon>
        <taxon>Burkholderiaceae</taxon>
        <taxon>Pandoraea</taxon>
    </lineage>
</organism>
<accession>A0ABM5WIV6</accession>
<proteinExistence type="predicted"/>
<dbReference type="Proteomes" id="UP000060277">
    <property type="component" value="Chromosome"/>
</dbReference>
<dbReference type="EMBL" id="CP013480">
    <property type="protein sequence ID" value="ALS60165.1"/>
    <property type="molecule type" value="Genomic_DNA"/>
</dbReference>
<sequence length="622" mass="69690">MLVGRAFFENRKGQEAMNAPPDSRFATIPTYAELIEELTVGVGLADSPSRKLSTARSWIVKQARYATKTSHPENRGLADELVKLLAGDVPGLATRLDVCLRQYEGMLSHLRGRSLFTRSSHLFGLGHFLTGWVFPQVAVLLWRGKDWYEPSSPLFHILGQLPRFGSEDYDVVSRVKQAVRAQLPLDGEVSTADFRNALNKLDARSDKKLTTINQELEALGDELRPQIDAALVTRVVSKARAAYIAGIAVKRFLSRLQRKAPGNPAQFFGWVHYYYDVLQDPAKDPEGGRFVRTHLQLFDELMSSAPFHVVDSDRAGSPFQLLVDCHWNAVEEIAPGECEPLDKLWALLCGRRVSSDAFASASMAFENHADYAILKPYAHVTRARFALAQGDVANALAGFHRALEHADRQQLGELGALAATSAIALEVMSSARWRPGCLDPLITYLAQTKKQRVTLSMGYPTPFCMFSERPVLTGSEELVLDAVLEFNAWHYATVEGVERVSCNPLVRFDDTMGIFFSHFDREFELHEGRDQAIQVAIDRTFSTTAKARTVIRFLRVTPYEALRDLWFYLSRLFGSDGTVRFVELNPNLGRYIMLPESEAADILRGLDAVCYSMDVDRYNGSR</sequence>
<reference evidence="2" key="1">
    <citation type="submission" date="2015-12" db="EMBL/GenBank/DDBJ databases">
        <title>Complete genome sequence of Pandoraea norimbergensis DSM 11628.</title>
        <authorList>
            <person name="Ee R."/>
            <person name="Lim Y.-L."/>
            <person name="Yong D."/>
            <person name="Yin W.-F."/>
            <person name="Chan K.-G."/>
        </authorList>
    </citation>
    <scope>NUCLEOTIDE SEQUENCE [LARGE SCALE GENOMIC DNA]</scope>
    <source>
        <strain evidence="2">DSM 11628</strain>
    </source>
</reference>
<evidence type="ECO:0000313" key="1">
    <source>
        <dbReference type="EMBL" id="ALS60165.1"/>
    </source>
</evidence>
<gene>
    <name evidence="1" type="ORF">AT302_10695</name>
</gene>
<protein>
    <submittedName>
        <fullName evidence="1">Uncharacterized protein</fullName>
    </submittedName>
</protein>
<keyword evidence="2" id="KW-1185">Reference proteome</keyword>
<evidence type="ECO:0000313" key="2">
    <source>
        <dbReference type="Proteomes" id="UP000060277"/>
    </source>
</evidence>
<name>A0ABM5WIV6_9BURK</name>